<gene>
    <name evidence="2" type="ORF">CDD81_2161</name>
</gene>
<proteinExistence type="predicted"/>
<dbReference type="STRING" id="1399860.A0A2C5XS27"/>
<dbReference type="CDD" id="cd05154">
    <property type="entry name" value="ACAD10_11_N-like"/>
    <property type="match status" value="1"/>
</dbReference>
<keyword evidence="3" id="KW-1185">Reference proteome</keyword>
<dbReference type="PROSITE" id="PS00108">
    <property type="entry name" value="PROTEIN_KINASE_ST"/>
    <property type="match status" value="1"/>
</dbReference>
<dbReference type="InterPro" id="IPR041726">
    <property type="entry name" value="ACAD10_11_N"/>
</dbReference>
<feature type="domain" description="Aminoglycoside phosphotransferase" evidence="1">
    <location>
        <begin position="28"/>
        <end position="240"/>
    </location>
</feature>
<dbReference type="GO" id="GO:0004672">
    <property type="term" value="F:protein kinase activity"/>
    <property type="evidence" value="ECO:0007669"/>
    <property type="project" value="InterPro"/>
</dbReference>
<evidence type="ECO:0000313" key="2">
    <source>
        <dbReference type="EMBL" id="PHH60075.1"/>
    </source>
</evidence>
<dbReference type="PANTHER" id="PTHR47829:SF1">
    <property type="entry name" value="HAD FAMILY PHOSPHATASE"/>
    <property type="match status" value="1"/>
</dbReference>
<dbReference type="OrthoDB" id="191037at2759"/>
<dbReference type="EMBL" id="NJET01000165">
    <property type="protein sequence ID" value="PHH60075.1"/>
    <property type="molecule type" value="Genomic_DNA"/>
</dbReference>
<accession>A0A2C5XS27</accession>
<protein>
    <recommendedName>
        <fullName evidence="1">Aminoglycoside phosphotransferase domain-containing protein</fullName>
    </recommendedName>
</protein>
<organism evidence="2 3">
    <name type="scientific">Ophiocordyceps australis</name>
    <dbReference type="NCBI Taxonomy" id="1399860"/>
    <lineage>
        <taxon>Eukaryota</taxon>
        <taxon>Fungi</taxon>
        <taxon>Dikarya</taxon>
        <taxon>Ascomycota</taxon>
        <taxon>Pezizomycotina</taxon>
        <taxon>Sordariomycetes</taxon>
        <taxon>Hypocreomycetidae</taxon>
        <taxon>Hypocreales</taxon>
        <taxon>Ophiocordycipitaceae</taxon>
        <taxon>Ophiocordyceps</taxon>
    </lineage>
</organism>
<dbReference type="Gene3D" id="3.30.200.20">
    <property type="entry name" value="Phosphorylase Kinase, domain 1"/>
    <property type="match status" value="1"/>
</dbReference>
<dbReference type="SUPFAM" id="SSF56112">
    <property type="entry name" value="Protein kinase-like (PK-like)"/>
    <property type="match status" value="1"/>
</dbReference>
<sequence>MAGKIRQPIDEAAFSKYLEGNVKEVKTPVELKQSNPTYQVTDATRQRFVMRKKPPGRLLSKTAHQVEREWRIMAALRATPVAVPKMYTLCQDASIIGTPFYIMEYLDGRIFQDMAMPGVERGEREAMWRAAVEMLAELHRIKTWKGICGKQEEVVDVESGEKVGRLPHFEELVGFFANGAAQPRDRAGLVHGDYKIDNVVFAKTQPRVLGILDWEMSTVGHPLSDLCNLLMPFYLAQDAAISRLSPSHAAMLPGRTPGLPSPRQLLDWYAATSGYDAAADLKWGMAFNVFKLAGVFQGIAARYALRQASSAQARQVGEMRGATAELAWRLAQEAGANKARL</sequence>
<dbReference type="Gene3D" id="3.90.1200.10">
    <property type="match status" value="1"/>
</dbReference>
<comment type="caution">
    <text evidence="2">The sequence shown here is derived from an EMBL/GenBank/DDBJ whole genome shotgun (WGS) entry which is preliminary data.</text>
</comment>
<dbReference type="Pfam" id="PF01636">
    <property type="entry name" value="APH"/>
    <property type="match status" value="1"/>
</dbReference>
<evidence type="ECO:0000313" key="3">
    <source>
        <dbReference type="Proteomes" id="UP000226192"/>
    </source>
</evidence>
<reference evidence="2 3" key="1">
    <citation type="submission" date="2017-06" db="EMBL/GenBank/DDBJ databases">
        <title>Ant-infecting Ophiocordyceps genomes reveal a high diversity of potential behavioral manipulation genes and a possible major role for enterotoxins.</title>
        <authorList>
            <person name="De Bekker C."/>
            <person name="Evans H.C."/>
            <person name="Brachmann A."/>
            <person name="Hughes D.P."/>
        </authorList>
    </citation>
    <scope>NUCLEOTIDE SEQUENCE [LARGE SCALE GENOMIC DNA]</scope>
    <source>
        <strain evidence="2 3">Map64</strain>
    </source>
</reference>
<dbReference type="InterPro" id="IPR052898">
    <property type="entry name" value="ACAD10-like"/>
</dbReference>
<evidence type="ECO:0000259" key="1">
    <source>
        <dbReference type="Pfam" id="PF01636"/>
    </source>
</evidence>
<name>A0A2C5XS27_9HYPO</name>
<dbReference type="InterPro" id="IPR008271">
    <property type="entry name" value="Ser/Thr_kinase_AS"/>
</dbReference>
<dbReference type="PANTHER" id="PTHR47829">
    <property type="entry name" value="HYDROLASE, PUTATIVE (AFU_ORTHOLOGUE AFUA_1G12880)-RELATED"/>
    <property type="match status" value="1"/>
</dbReference>
<dbReference type="InterPro" id="IPR011009">
    <property type="entry name" value="Kinase-like_dom_sf"/>
</dbReference>
<dbReference type="InterPro" id="IPR002575">
    <property type="entry name" value="Aminoglycoside_PTrfase"/>
</dbReference>
<dbReference type="AlphaFoldDB" id="A0A2C5XS27"/>
<dbReference type="Proteomes" id="UP000226192">
    <property type="component" value="Unassembled WGS sequence"/>
</dbReference>